<name>A0A2I2FK07_ASPCN</name>
<dbReference type="OrthoDB" id="1878542at2759"/>
<dbReference type="Pfam" id="PF01494">
    <property type="entry name" value="FAD_binding_3"/>
    <property type="match status" value="1"/>
</dbReference>
<feature type="domain" description="FAD-binding" evidence="7">
    <location>
        <begin position="448"/>
        <end position="818"/>
    </location>
</feature>
<dbReference type="SUPFAM" id="SSF51905">
    <property type="entry name" value="FAD/NAD(P)-binding domain"/>
    <property type="match status" value="1"/>
</dbReference>
<dbReference type="SUPFAM" id="SSF54373">
    <property type="entry name" value="FAD-linked reductases, C-terminal domain"/>
    <property type="match status" value="1"/>
</dbReference>
<dbReference type="Proteomes" id="UP000234585">
    <property type="component" value="Unassembled WGS sequence"/>
</dbReference>
<dbReference type="FunFam" id="3.50.50.60:FF:000115">
    <property type="entry name" value="Salicylate hydroxylase, putative"/>
    <property type="match status" value="1"/>
</dbReference>
<feature type="compositionally biased region" description="Pro residues" evidence="6">
    <location>
        <begin position="41"/>
        <end position="51"/>
    </location>
</feature>
<evidence type="ECO:0000313" key="9">
    <source>
        <dbReference type="Proteomes" id="UP000234585"/>
    </source>
</evidence>
<dbReference type="PRINTS" id="PR00420">
    <property type="entry name" value="RNGMNOXGNASE"/>
</dbReference>
<dbReference type="InterPro" id="IPR050493">
    <property type="entry name" value="FAD-dep_Monooxygenase_BioMet"/>
</dbReference>
<gene>
    <name evidence="8" type="ORF">BDW47DRAFT_123034</name>
</gene>
<feature type="compositionally biased region" description="Acidic residues" evidence="6">
    <location>
        <begin position="155"/>
        <end position="189"/>
    </location>
</feature>
<dbReference type="GO" id="GO:0004497">
    <property type="term" value="F:monooxygenase activity"/>
    <property type="evidence" value="ECO:0007669"/>
    <property type="project" value="UniProtKB-KW"/>
</dbReference>
<dbReference type="RefSeq" id="XP_024674978.1">
    <property type="nucleotide sequence ID" value="XM_024815972.1"/>
</dbReference>
<evidence type="ECO:0000256" key="1">
    <source>
        <dbReference type="ARBA" id="ARBA00007992"/>
    </source>
</evidence>
<dbReference type="InterPro" id="IPR002938">
    <property type="entry name" value="FAD-bd"/>
</dbReference>
<dbReference type="PANTHER" id="PTHR13789">
    <property type="entry name" value="MONOOXYGENASE"/>
    <property type="match status" value="1"/>
</dbReference>
<feature type="compositionally biased region" description="Low complexity" evidence="6">
    <location>
        <begin position="96"/>
        <end position="110"/>
    </location>
</feature>
<dbReference type="PANTHER" id="PTHR13789:SF147">
    <property type="entry name" value="PUTATIVE (AFU_ORTHOLOGUE AFUA_2G01950)-RELATED"/>
    <property type="match status" value="1"/>
</dbReference>
<keyword evidence="4" id="KW-0560">Oxidoreductase</keyword>
<feature type="compositionally biased region" description="Low complexity" evidence="6">
    <location>
        <begin position="30"/>
        <end position="40"/>
    </location>
</feature>
<evidence type="ECO:0000256" key="6">
    <source>
        <dbReference type="SAM" id="MobiDB-lite"/>
    </source>
</evidence>
<sequence>MGSLVQARDEVAARSGCPCACSSCDDEPGVPSVPSTGTPEPETPSGPPPVAVPGVPGGPSGPGAPVPEEPSVPAPGGPGAPTVPEKPSVPAPGAPGAPTVPEESSVPAPSGSGGPGAPTTPEVPATTGVPTPPAVPSPPVDTPTTPEQPPHQGGDDEGDNDDDEDDDDEDDDDEDDDDEDDDDEDDDDHEGGCATCGNKPEPCDEEGCHGTGHLIQDLGPQANNLLTVIGLDSQKLLVSLSPAVTHLLEGLGLIGLGKPVGEVIKEAATVGELIADLGDPIECLLTVVGQDTGYLLIRLDPGLAGLLKGLGLPSIANPVGNLIGAVGKSLKRQDGLLEDIAPVVDCILRIVGDDLQILLVRLSGPVAELVAGLGLTTLAEPVGEVIRSAATVGELVHDLGPVVGCLLTVVGEDGELLLVRLAPAVADLVSGLGLPALGVPVGESPQDLKVAILGAGMGGLTTALALAQKGFKDIHVYEHAPDLGFVGAGIQLAPNMARVLDGLGVWKAIEKEAVNIEDTSVRVGASNAELAYVPLHYIEETYGYKHMVGHRASLANGLYQGCLCHPDQIHFHFATTAEQIESFGLRPTFTAVPRDTTQPSYRMEVDILLGADGIKSNTRVAMLQELGIEVGIQDTHQAAYRILIHRDQAQHDPELLELINSNRVTRWIGEKRHIIAYPVSNNTIYNISTAQPDTHFAAATNATYTTRGSKSTMLSVFGDFCPLVQRMLNYVPEGEVCEWKLRVHDPLPTWVHGCVALLGDACHPTLPHMNQGAAQAIEDGAVLAEALSRIPDCTPASVNRALKVYEKVRKDRAYALVALAAESGRALHLGDGAAKKQRDQQFAALRQGKGPVPDKWADADVQRGIYGFDCVRVTQEKFDEYFA</sequence>
<dbReference type="EMBL" id="KZ559122">
    <property type="protein sequence ID" value="PLB40966.1"/>
    <property type="molecule type" value="Genomic_DNA"/>
</dbReference>
<feature type="compositionally biased region" description="Pro residues" evidence="6">
    <location>
        <begin position="130"/>
        <end position="149"/>
    </location>
</feature>
<evidence type="ECO:0000259" key="7">
    <source>
        <dbReference type="Pfam" id="PF01494"/>
    </source>
</evidence>
<dbReference type="GeneID" id="36523132"/>
<accession>A0A2I2FK07</accession>
<keyword evidence="3" id="KW-0274">FAD</keyword>
<evidence type="ECO:0000313" key="8">
    <source>
        <dbReference type="EMBL" id="PLB40966.1"/>
    </source>
</evidence>
<feature type="compositionally biased region" description="Low complexity" evidence="6">
    <location>
        <begin position="117"/>
        <end position="129"/>
    </location>
</feature>
<feature type="compositionally biased region" description="Pro residues" evidence="6">
    <location>
        <begin position="62"/>
        <end position="78"/>
    </location>
</feature>
<evidence type="ECO:0000256" key="3">
    <source>
        <dbReference type="ARBA" id="ARBA00022827"/>
    </source>
</evidence>
<dbReference type="Gene3D" id="3.50.50.60">
    <property type="entry name" value="FAD/NAD(P)-binding domain"/>
    <property type="match status" value="1"/>
</dbReference>
<dbReference type="InterPro" id="IPR036188">
    <property type="entry name" value="FAD/NAD-bd_sf"/>
</dbReference>
<comment type="similarity">
    <text evidence="1">Belongs to the paxM FAD-dependent monooxygenase family.</text>
</comment>
<protein>
    <recommendedName>
        <fullName evidence="7">FAD-binding domain-containing protein</fullName>
    </recommendedName>
</protein>
<dbReference type="STRING" id="41067.A0A2I2FK07"/>
<evidence type="ECO:0000256" key="2">
    <source>
        <dbReference type="ARBA" id="ARBA00022630"/>
    </source>
</evidence>
<feature type="region of interest" description="Disordered" evidence="6">
    <location>
        <begin position="1"/>
        <end position="205"/>
    </location>
</feature>
<proteinExistence type="inferred from homology"/>
<reference evidence="8 9" key="1">
    <citation type="submission" date="2017-12" db="EMBL/GenBank/DDBJ databases">
        <authorList>
            <consortium name="DOE Joint Genome Institute"/>
            <person name="Haridas S."/>
            <person name="Kjaerbolling I."/>
            <person name="Vesth T.C."/>
            <person name="Frisvad J.C."/>
            <person name="Nybo J.L."/>
            <person name="Theobald S."/>
            <person name="Kuo A."/>
            <person name="Bowyer P."/>
            <person name="Matsuda Y."/>
            <person name="Mondo S."/>
            <person name="Lyhne E.K."/>
            <person name="Kogle M.E."/>
            <person name="Clum A."/>
            <person name="Lipzen A."/>
            <person name="Salamov A."/>
            <person name="Ngan C.Y."/>
            <person name="Daum C."/>
            <person name="Chiniquy J."/>
            <person name="Barry K."/>
            <person name="LaButti K."/>
            <person name="Simmons B.A."/>
            <person name="Magnuson J.K."/>
            <person name="Mortensen U.H."/>
            <person name="Larsen T.O."/>
            <person name="Grigoriev I.V."/>
            <person name="Baker S.E."/>
            <person name="Andersen M.R."/>
            <person name="Nordberg H.P."/>
            <person name="Cantor M.N."/>
            <person name="Hua S.X."/>
        </authorList>
    </citation>
    <scope>NUCLEOTIDE SEQUENCE [LARGE SCALE GENOMIC DNA]</scope>
    <source>
        <strain evidence="8 9">CBS 102.13</strain>
    </source>
</reference>
<keyword evidence="5" id="KW-0503">Monooxygenase</keyword>
<evidence type="ECO:0000256" key="4">
    <source>
        <dbReference type="ARBA" id="ARBA00023002"/>
    </source>
</evidence>
<organism evidence="8 9">
    <name type="scientific">Aspergillus candidus</name>
    <dbReference type="NCBI Taxonomy" id="41067"/>
    <lineage>
        <taxon>Eukaryota</taxon>
        <taxon>Fungi</taxon>
        <taxon>Dikarya</taxon>
        <taxon>Ascomycota</taxon>
        <taxon>Pezizomycotina</taxon>
        <taxon>Eurotiomycetes</taxon>
        <taxon>Eurotiomycetidae</taxon>
        <taxon>Eurotiales</taxon>
        <taxon>Aspergillaceae</taxon>
        <taxon>Aspergillus</taxon>
        <taxon>Aspergillus subgen. Circumdati</taxon>
    </lineage>
</organism>
<dbReference type="GO" id="GO:0071949">
    <property type="term" value="F:FAD binding"/>
    <property type="evidence" value="ECO:0007669"/>
    <property type="project" value="InterPro"/>
</dbReference>
<keyword evidence="9" id="KW-1185">Reference proteome</keyword>
<dbReference type="AlphaFoldDB" id="A0A2I2FK07"/>
<evidence type="ECO:0000256" key="5">
    <source>
        <dbReference type="ARBA" id="ARBA00023033"/>
    </source>
</evidence>
<keyword evidence="2" id="KW-0285">Flavoprotein</keyword>